<dbReference type="InterPro" id="IPR006710">
    <property type="entry name" value="Glyco_hydro_43"/>
</dbReference>
<evidence type="ECO:0000256" key="5">
    <source>
        <dbReference type="ARBA" id="ARBA00023295"/>
    </source>
</evidence>
<dbReference type="PANTHER" id="PTHR43772">
    <property type="entry name" value="ENDO-1,4-BETA-XYLANASE"/>
    <property type="match status" value="1"/>
</dbReference>
<evidence type="ECO:0000256" key="6">
    <source>
        <dbReference type="PIRSR" id="PIRSR606710-1"/>
    </source>
</evidence>
<evidence type="ECO:0000259" key="10">
    <source>
        <dbReference type="PROSITE" id="PS51175"/>
    </source>
</evidence>
<dbReference type="InterPro" id="IPR005084">
    <property type="entry name" value="CBM6"/>
</dbReference>
<dbReference type="PANTHER" id="PTHR43772:SF2">
    <property type="entry name" value="PUTATIVE (AFU_ORTHOLOGUE AFUA_2G04480)-RELATED"/>
    <property type="match status" value="1"/>
</dbReference>
<evidence type="ECO:0000256" key="8">
    <source>
        <dbReference type="RuleBase" id="RU361187"/>
    </source>
</evidence>
<feature type="active site" description="Proton acceptor" evidence="6">
    <location>
        <position position="41"/>
    </location>
</feature>
<feature type="active site" description="Proton donor" evidence="6">
    <location>
        <position position="215"/>
    </location>
</feature>
<evidence type="ECO:0000256" key="9">
    <source>
        <dbReference type="SAM" id="SignalP"/>
    </source>
</evidence>
<dbReference type="Proteomes" id="UP001307849">
    <property type="component" value="Unassembled WGS sequence"/>
</dbReference>
<dbReference type="SMART" id="SM00606">
    <property type="entry name" value="CBD_IV"/>
    <property type="match status" value="1"/>
</dbReference>
<dbReference type="CDD" id="cd04084">
    <property type="entry name" value="CBM6_xylanase-like"/>
    <property type="match status" value="1"/>
</dbReference>
<dbReference type="InterPro" id="IPR023296">
    <property type="entry name" value="Glyco_hydro_beta-prop_sf"/>
</dbReference>
<feature type="chain" id="PRO_5042938193" description="CBM6 domain-containing protein" evidence="9">
    <location>
        <begin position="30"/>
        <end position="454"/>
    </location>
</feature>
<dbReference type="AlphaFoldDB" id="A0AAN8NCY9"/>
<dbReference type="PROSITE" id="PS51175">
    <property type="entry name" value="CBM6"/>
    <property type="match status" value="1"/>
</dbReference>
<dbReference type="GO" id="GO:0005975">
    <property type="term" value="P:carbohydrate metabolic process"/>
    <property type="evidence" value="ECO:0007669"/>
    <property type="project" value="InterPro"/>
</dbReference>
<dbReference type="GO" id="GO:0004553">
    <property type="term" value="F:hydrolase activity, hydrolyzing O-glycosyl compounds"/>
    <property type="evidence" value="ECO:0007669"/>
    <property type="project" value="InterPro"/>
</dbReference>
<dbReference type="Gene3D" id="2.115.10.20">
    <property type="entry name" value="Glycosyl hydrolase domain, family 43"/>
    <property type="match status" value="1"/>
</dbReference>
<proteinExistence type="inferred from homology"/>
<dbReference type="Pfam" id="PF03422">
    <property type="entry name" value="CBM_6"/>
    <property type="match status" value="1"/>
</dbReference>
<protein>
    <recommendedName>
        <fullName evidence="10">CBM6 domain-containing protein</fullName>
    </recommendedName>
</protein>
<dbReference type="Pfam" id="PF04616">
    <property type="entry name" value="Glyco_hydro_43"/>
    <property type="match status" value="1"/>
</dbReference>
<feature type="signal peptide" evidence="9">
    <location>
        <begin position="1"/>
        <end position="29"/>
    </location>
</feature>
<dbReference type="InterPro" id="IPR052176">
    <property type="entry name" value="Glycosyl_Hydrlase_43_Enz"/>
</dbReference>
<dbReference type="SUPFAM" id="SSF75005">
    <property type="entry name" value="Arabinanase/levansucrase/invertase"/>
    <property type="match status" value="1"/>
</dbReference>
<dbReference type="CDD" id="cd18618">
    <property type="entry name" value="GH43_Xsa43E-like"/>
    <property type="match status" value="1"/>
</dbReference>
<feature type="site" description="Important for catalytic activity, responsible for pKa modulation of the active site Glu and correct orientation of both the proton donor and substrate" evidence="7">
    <location>
        <position position="154"/>
    </location>
</feature>
<sequence length="454" mass="50499">MTKLFRCLINLHILLLLDATNHAITSVRADNPIIQTIYTSDPAPIIYNNRLYVFVSHDEDGSKVFTQKDWRLFSTTDMANWQDHGIPMSLETFDWADRDAWAGHVVHRNNKFYYYVPIHRRGGDMAIGVGVSDNIEGPFKDALGKPLVENGAIDPDVYIDDDGQAYLYWSNPGLWYLQLNSDMVSYSGNPTQINLTTEAFGTRSSTRVSSTGFQEGGWIYKRNGTIYFVYASHCCPESIAYSVGSGPLGPWTYKGVIMTQGPGSFTNHPGVIDYKNNSYFFYHNGALPGGSEWTRSVSVERFEYNSDGSIPQTEQTLMGPPQLETLDPYIRQEAETMAFSSGLKTQVSSNGGIDVTSIENGDYIKLKGVDFGSGAKSLVVCVASKDTGSRIEVRLASKEGILIGVCDISQTGDLQTWGFDRRDISGATGVQDLFFLFKGGNGLLFNFDWWQFNQ</sequence>
<gene>
    <name evidence="11" type="ORF">TWF506_005960</name>
</gene>
<dbReference type="SUPFAM" id="SSF49785">
    <property type="entry name" value="Galactose-binding domain-like"/>
    <property type="match status" value="1"/>
</dbReference>
<evidence type="ECO:0000313" key="11">
    <source>
        <dbReference type="EMBL" id="KAK6518825.1"/>
    </source>
</evidence>
<evidence type="ECO:0000313" key="12">
    <source>
        <dbReference type="Proteomes" id="UP001307849"/>
    </source>
</evidence>
<comment type="caution">
    <text evidence="11">The sequence shown here is derived from an EMBL/GenBank/DDBJ whole genome shotgun (WGS) entry which is preliminary data.</text>
</comment>
<evidence type="ECO:0000256" key="7">
    <source>
        <dbReference type="PIRSR" id="PIRSR606710-2"/>
    </source>
</evidence>
<evidence type="ECO:0000256" key="3">
    <source>
        <dbReference type="ARBA" id="ARBA00022801"/>
    </source>
</evidence>
<evidence type="ECO:0000256" key="2">
    <source>
        <dbReference type="ARBA" id="ARBA00022729"/>
    </source>
</evidence>
<reference evidence="11 12" key="1">
    <citation type="submission" date="2019-10" db="EMBL/GenBank/DDBJ databases">
        <authorList>
            <person name="Palmer J.M."/>
        </authorList>
    </citation>
    <scope>NUCLEOTIDE SEQUENCE [LARGE SCALE GENOMIC DNA]</scope>
    <source>
        <strain evidence="11 12">TWF506</strain>
    </source>
</reference>
<comment type="similarity">
    <text evidence="1 8">Belongs to the glycosyl hydrolase 43 family.</text>
</comment>
<dbReference type="InterPro" id="IPR006584">
    <property type="entry name" value="Cellulose-bd_IV"/>
</dbReference>
<evidence type="ECO:0000256" key="4">
    <source>
        <dbReference type="ARBA" id="ARBA00023277"/>
    </source>
</evidence>
<keyword evidence="4" id="KW-0119">Carbohydrate metabolism</keyword>
<feature type="domain" description="CBM6" evidence="10">
    <location>
        <begin position="330"/>
        <end position="453"/>
    </location>
</feature>
<dbReference type="GO" id="GO:0030246">
    <property type="term" value="F:carbohydrate binding"/>
    <property type="evidence" value="ECO:0007669"/>
    <property type="project" value="InterPro"/>
</dbReference>
<evidence type="ECO:0000256" key="1">
    <source>
        <dbReference type="ARBA" id="ARBA00009865"/>
    </source>
</evidence>
<keyword evidence="3 8" id="KW-0378">Hydrolase</keyword>
<dbReference type="Gene3D" id="2.60.120.260">
    <property type="entry name" value="Galactose-binding domain-like"/>
    <property type="match status" value="1"/>
</dbReference>
<organism evidence="11 12">
    <name type="scientific">Arthrobotrys conoides</name>
    <dbReference type="NCBI Taxonomy" id="74498"/>
    <lineage>
        <taxon>Eukaryota</taxon>
        <taxon>Fungi</taxon>
        <taxon>Dikarya</taxon>
        <taxon>Ascomycota</taxon>
        <taxon>Pezizomycotina</taxon>
        <taxon>Orbiliomycetes</taxon>
        <taxon>Orbiliales</taxon>
        <taxon>Orbiliaceae</taxon>
        <taxon>Arthrobotrys</taxon>
    </lineage>
</organism>
<keyword evidence="5 8" id="KW-0326">Glycosidase</keyword>
<dbReference type="EMBL" id="JAVHJM010000002">
    <property type="protein sequence ID" value="KAK6518825.1"/>
    <property type="molecule type" value="Genomic_DNA"/>
</dbReference>
<name>A0AAN8NCY9_9PEZI</name>
<accession>A0AAN8NCY9</accession>
<dbReference type="InterPro" id="IPR008979">
    <property type="entry name" value="Galactose-bd-like_sf"/>
</dbReference>
<keyword evidence="12" id="KW-1185">Reference proteome</keyword>
<keyword evidence="2 9" id="KW-0732">Signal</keyword>